<organism evidence="2 3">
    <name type="scientific">Levilactobacillus brevis</name>
    <name type="common">Lactobacillus brevis</name>
    <dbReference type="NCBI Taxonomy" id="1580"/>
    <lineage>
        <taxon>Bacteria</taxon>
        <taxon>Bacillati</taxon>
        <taxon>Bacillota</taxon>
        <taxon>Bacilli</taxon>
        <taxon>Lactobacillales</taxon>
        <taxon>Lactobacillaceae</taxon>
        <taxon>Levilactobacillus</taxon>
    </lineage>
</organism>
<dbReference type="Gene3D" id="1.10.260.40">
    <property type="entry name" value="lambda repressor-like DNA-binding domains"/>
    <property type="match status" value="1"/>
</dbReference>
<dbReference type="CDD" id="cd00093">
    <property type="entry name" value="HTH_XRE"/>
    <property type="match status" value="1"/>
</dbReference>
<name>A0AAJ5FHX9_LEVBR</name>
<evidence type="ECO:0000313" key="3">
    <source>
        <dbReference type="Proteomes" id="UP000785759"/>
    </source>
</evidence>
<dbReference type="Proteomes" id="UP000785759">
    <property type="component" value="Unassembled WGS sequence"/>
</dbReference>
<gene>
    <name evidence="2" type="ORF">DIS17_04030</name>
</gene>
<dbReference type="Pfam" id="PF01381">
    <property type="entry name" value="HTH_3"/>
    <property type="match status" value="1"/>
</dbReference>
<sequence>MWKKVEPILKKRGITPHRLSLMMGDKNDSNVYALKNGKIKRPSFDLILRIAKALDVSLDVFR</sequence>
<proteinExistence type="predicted"/>
<evidence type="ECO:0000313" key="2">
    <source>
        <dbReference type="EMBL" id="TOZ05120.1"/>
    </source>
</evidence>
<comment type="caution">
    <text evidence="2">The sequence shown here is derived from an EMBL/GenBank/DDBJ whole genome shotgun (WGS) entry which is preliminary data.</text>
</comment>
<dbReference type="InterPro" id="IPR010982">
    <property type="entry name" value="Lambda_DNA-bd_dom_sf"/>
</dbReference>
<evidence type="ECO:0000259" key="1">
    <source>
        <dbReference type="PROSITE" id="PS50943"/>
    </source>
</evidence>
<dbReference type="PROSITE" id="PS50943">
    <property type="entry name" value="HTH_CROC1"/>
    <property type="match status" value="1"/>
</dbReference>
<accession>A0AAJ5FHX9</accession>
<dbReference type="SUPFAM" id="SSF47413">
    <property type="entry name" value="lambda repressor-like DNA-binding domains"/>
    <property type="match status" value="1"/>
</dbReference>
<feature type="domain" description="HTH cro/C1-type" evidence="1">
    <location>
        <begin position="36"/>
        <end position="61"/>
    </location>
</feature>
<dbReference type="AlphaFoldDB" id="A0AAJ5FHX9"/>
<dbReference type="EMBL" id="QFDK01000003">
    <property type="protein sequence ID" value="TOZ05120.1"/>
    <property type="molecule type" value="Genomic_DNA"/>
</dbReference>
<dbReference type="InterPro" id="IPR001387">
    <property type="entry name" value="Cro/C1-type_HTH"/>
</dbReference>
<reference evidence="2" key="1">
    <citation type="submission" date="2018-05" db="EMBL/GenBank/DDBJ databases">
        <title>Genome Comparison of Lactic Acid Bacteria Isolated from non-Wheat Sourdough.</title>
        <authorList>
            <person name="Rice T."/>
            <person name="Axel C."/>
            <person name="Lynch K.M."/>
            <person name="Benz C."/>
            <person name="Arendt E.K."/>
            <person name="Coffey A."/>
        </authorList>
    </citation>
    <scope>NUCLEOTIDE SEQUENCE</scope>
    <source>
        <strain evidence="2">TR055</strain>
    </source>
</reference>
<dbReference type="GO" id="GO:0003677">
    <property type="term" value="F:DNA binding"/>
    <property type="evidence" value="ECO:0007669"/>
    <property type="project" value="InterPro"/>
</dbReference>
<protein>
    <submittedName>
        <fullName evidence="2">XRE family transcriptional regulator</fullName>
    </submittedName>
</protein>
<dbReference type="RefSeq" id="WP_139988726.1">
    <property type="nucleotide sequence ID" value="NZ_CAKMAE010000009.1"/>
</dbReference>